<evidence type="ECO:0000256" key="1">
    <source>
        <dbReference type="SAM" id="Coils"/>
    </source>
</evidence>
<keyword evidence="1" id="KW-0175">Coiled coil</keyword>
<feature type="coiled-coil region" evidence="1">
    <location>
        <begin position="34"/>
        <end position="68"/>
    </location>
</feature>
<gene>
    <name evidence="3" type="ORF">PCOR1329_LOCUS10807</name>
</gene>
<evidence type="ECO:0000313" key="4">
    <source>
        <dbReference type="Proteomes" id="UP001189429"/>
    </source>
</evidence>
<feature type="compositionally biased region" description="Basic and acidic residues" evidence="2">
    <location>
        <begin position="267"/>
        <end position="279"/>
    </location>
</feature>
<keyword evidence="4" id="KW-1185">Reference proteome</keyword>
<dbReference type="Gene3D" id="1.25.40.20">
    <property type="entry name" value="Ankyrin repeat-containing domain"/>
    <property type="match status" value="1"/>
</dbReference>
<name>A0ABN9QCV2_9DINO</name>
<dbReference type="EMBL" id="CAUYUJ010003080">
    <property type="protein sequence ID" value="CAK0803746.1"/>
    <property type="molecule type" value="Genomic_DNA"/>
</dbReference>
<evidence type="ECO:0000313" key="3">
    <source>
        <dbReference type="EMBL" id="CAK0803746.1"/>
    </source>
</evidence>
<sequence length="377" mass="39710">MGLATLTALAPAAPAPARPELKLGARLDAAVLHDRQVQQQHEKLAKQLTQVEQRKKDMLEKLAAAIEDALGAKQKRWTVCSSRHDRKELHGDNAKYAQAAGFAAQAKQVLGARRNQGRTAKDAAATLRAMRAKNDKGCNSASPEEMAKYVDRTAAIKARQRVASAQRPAASGNVVAVGGVAALQAQQTAGQLQGCVTAALAPTGAGMGQGHPADPQASQPDCVPQEIGGGLHMGGEISSASSHRVGPLGKHWTTWAARAQNGRGRRERQGLDSATVEREDEHRIYQRHLGAAGQAQGDPGFRGNCSLCNDATKTDGSAGEDPLTGWTPLCAAAAAGNEACVRWLLGRRCDPSHGAAWAETPLHLAAMRGSEVAEHWC</sequence>
<evidence type="ECO:0000256" key="2">
    <source>
        <dbReference type="SAM" id="MobiDB-lite"/>
    </source>
</evidence>
<dbReference type="SUPFAM" id="SSF48403">
    <property type="entry name" value="Ankyrin repeat"/>
    <property type="match status" value="1"/>
</dbReference>
<comment type="caution">
    <text evidence="3">The sequence shown here is derived from an EMBL/GenBank/DDBJ whole genome shotgun (WGS) entry which is preliminary data.</text>
</comment>
<reference evidence="3" key="1">
    <citation type="submission" date="2023-10" db="EMBL/GenBank/DDBJ databases">
        <authorList>
            <person name="Chen Y."/>
            <person name="Shah S."/>
            <person name="Dougan E. K."/>
            <person name="Thang M."/>
            <person name="Chan C."/>
        </authorList>
    </citation>
    <scope>NUCLEOTIDE SEQUENCE [LARGE SCALE GENOMIC DNA]</scope>
</reference>
<organism evidence="3 4">
    <name type="scientific">Prorocentrum cordatum</name>
    <dbReference type="NCBI Taxonomy" id="2364126"/>
    <lineage>
        <taxon>Eukaryota</taxon>
        <taxon>Sar</taxon>
        <taxon>Alveolata</taxon>
        <taxon>Dinophyceae</taxon>
        <taxon>Prorocentrales</taxon>
        <taxon>Prorocentraceae</taxon>
        <taxon>Prorocentrum</taxon>
    </lineage>
</organism>
<dbReference type="Pfam" id="PF12796">
    <property type="entry name" value="Ank_2"/>
    <property type="match status" value="1"/>
</dbReference>
<accession>A0ABN9QCV2</accession>
<dbReference type="Proteomes" id="UP001189429">
    <property type="component" value="Unassembled WGS sequence"/>
</dbReference>
<dbReference type="InterPro" id="IPR036770">
    <property type="entry name" value="Ankyrin_rpt-contain_sf"/>
</dbReference>
<feature type="region of interest" description="Disordered" evidence="2">
    <location>
        <begin position="259"/>
        <end position="279"/>
    </location>
</feature>
<protein>
    <submittedName>
        <fullName evidence="3">Uncharacterized protein</fullName>
    </submittedName>
</protein>
<dbReference type="InterPro" id="IPR002110">
    <property type="entry name" value="Ankyrin_rpt"/>
</dbReference>
<proteinExistence type="predicted"/>